<feature type="transmembrane region" description="Helical" evidence="10">
    <location>
        <begin position="289"/>
        <end position="314"/>
    </location>
</feature>
<dbReference type="OrthoDB" id="2148490at2759"/>
<protein>
    <submittedName>
        <fullName evidence="12">Mitochondrial inner membrane protein OXA1L</fullName>
    </submittedName>
</protein>
<keyword evidence="6 10" id="KW-1133">Transmembrane helix</keyword>
<dbReference type="PANTHER" id="PTHR12428">
    <property type="entry name" value="OXA1"/>
    <property type="match status" value="1"/>
</dbReference>
<comment type="subcellular location">
    <subcellularLocation>
        <location evidence="9">Membrane</location>
        <topology evidence="9">Multi-pass membrane protein</topology>
    </subcellularLocation>
    <subcellularLocation>
        <location evidence="1">Mitochondrion inner membrane</location>
        <topology evidence="1">Multi-pass membrane protein</topology>
    </subcellularLocation>
</comment>
<evidence type="ECO:0000313" key="13">
    <source>
        <dbReference type="Proteomes" id="UP000000311"/>
    </source>
</evidence>
<feature type="transmembrane region" description="Helical" evidence="10">
    <location>
        <begin position="212"/>
        <end position="233"/>
    </location>
</feature>
<dbReference type="GO" id="GO:0032979">
    <property type="term" value="P:protein insertion into mitochondrial inner membrane from matrix"/>
    <property type="evidence" value="ECO:0007669"/>
    <property type="project" value="TreeGrafter"/>
</dbReference>
<evidence type="ECO:0000256" key="9">
    <source>
        <dbReference type="RuleBase" id="RU003945"/>
    </source>
</evidence>
<dbReference type="OMA" id="FPMAIFM"/>
<evidence type="ECO:0000256" key="1">
    <source>
        <dbReference type="ARBA" id="ARBA00004448"/>
    </source>
</evidence>
<dbReference type="GO" id="GO:0032977">
    <property type="term" value="F:membrane insertase activity"/>
    <property type="evidence" value="ECO:0007669"/>
    <property type="project" value="InterPro"/>
</dbReference>
<dbReference type="NCBIfam" id="TIGR03592">
    <property type="entry name" value="yidC_oxa1_cterm"/>
    <property type="match status" value="1"/>
</dbReference>
<dbReference type="KEGG" id="cfo:105248531"/>
<evidence type="ECO:0000256" key="5">
    <source>
        <dbReference type="ARBA" id="ARBA00022946"/>
    </source>
</evidence>
<dbReference type="AlphaFoldDB" id="E2A4W7"/>
<gene>
    <name evidence="12" type="ORF">EAG_13698</name>
</gene>
<organism evidence="13">
    <name type="scientific">Camponotus floridanus</name>
    <name type="common">Florida carpenter ant</name>
    <dbReference type="NCBI Taxonomy" id="104421"/>
    <lineage>
        <taxon>Eukaryota</taxon>
        <taxon>Metazoa</taxon>
        <taxon>Ecdysozoa</taxon>
        <taxon>Arthropoda</taxon>
        <taxon>Hexapoda</taxon>
        <taxon>Insecta</taxon>
        <taxon>Pterygota</taxon>
        <taxon>Neoptera</taxon>
        <taxon>Endopterygota</taxon>
        <taxon>Hymenoptera</taxon>
        <taxon>Apocrita</taxon>
        <taxon>Aculeata</taxon>
        <taxon>Formicoidea</taxon>
        <taxon>Formicidae</taxon>
        <taxon>Formicinae</taxon>
        <taxon>Camponotus</taxon>
    </lineage>
</organism>
<dbReference type="InterPro" id="IPR028055">
    <property type="entry name" value="YidC/Oxa/ALB_C"/>
</dbReference>
<feature type="transmembrane region" description="Helical" evidence="10">
    <location>
        <begin position="133"/>
        <end position="155"/>
    </location>
</feature>
<dbReference type="CDD" id="cd20069">
    <property type="entry name" value="5TM_Oxa1-like"/>
    <property type="match status" value="1"/>
</dbReference>
<dbReference type="Proteomes" id="UP000000311">
    <property type="component" value="Unassembled WGS sequence"/>
</dbReference>
<keyword evidence="4" id="KW-0999">Mitochondrion inner membrane</keyword>
<keyword evidence="13" id="KW-1185">Reference proteome</keyword>
<comment type="similarity">
    <text evidence="2 9">Belongs to the OXA1/ALB3/YidC family.</text>
</comment>
<evidence type="ECO:0000256" key="8">
    <source>
        <dbReference type="ARBA" id="ARBA00023136"/>
    </source>
</evidence>
<proteinExistence type="inferred from homology"/>
<evidence type="ECO:0000256" key="3">
    <source>
        <dbReference type="ARBA" id="ARBA00022692"/>
    </source>
</evidence>
<feature type="domain" description="Membrane insertase YidC/Oxa/ALB C-terminal" evidence="11">
    <location>
        <begin position="135"/>
        <end position="327"/>
    </location>
</feature>
<dbReference type="GO" id="GO:0005743">
    <property type="term" value="C:mitochondrial inner membrane"/>
    <property type="evidence" value="ECO:0007669"/>
    <property type="project" value="UniProtKB-SubCell"/>
</dbReference>
<dbReference type="FunCoup" id="E2A4W7">
    <property type="interactions" value="1414"/>
</dbReference>
<sequence length="413" mass="46908">MLVRVSAIACRQALLKTHVISQEVITCRHIHLINQIKGTSRTNSVLNLYKNCKNCRITGIPLVRYASTNETPQKSPYDEIPDPPTPVEEIIENIVKVHPNGEATLESIGLASSYTPVGLIQKFLEFMHISCDIPWWTTIVIGTICVRVLIFPIVIKAQKNMINFSNCMPVITELQMKMTEARQNGDHFESARIANEMMQYMKKNDVSPVKNFIVPLIQAPVFLSFFLALRGMANTPVESLKYGGFWWLHDLTVHDPYYIMPIVTSVTMYITIELGADGTNLKSMGMFRYVLRAVPFIILPFMIHFPGAILTYWVSTNFVSLVQTGILKVPYVRKTLDMPTRIKHKSAADGKKKNFTKEFQEAWTNMKISKQLADRERADTVQFNAAGKGPLVKTFKYDPTKQKKQSTVLTKSR</sequence>
<dbReference type="PANTHER" id="PTHR12428:SF66">
    <property type="entry name" value="MITOCHONDRIAL INNER MEMBRANE PROTEIN OXA1L"/>
    <property type="match status" value="1"/>
</dbReference>
<evidence type="ECO:0000259" key="11">
    <source>
        <dbReference type="Pfam" id="PF02096"/>
    </source>
</evidence>
<evidence type="ECO:0000256" key="7">
    <source>
        <dbReference type="ARBA" id="ARBA00023128"/>
    </source>
</evidence>
<feature type="transmembrane region" description="Helical" evidence="10">
    <location>
        <begin position="257"/>
        <end position="277"/>
    </location>
</feature>
<evidence type="ECO:0000313" key="12">
    <source>
        <dbReference type="EMBL" id="EFN71509.1"/>
    </source>
</evidence>
<evidence type="ECO:0000256" key="6">
    <source>
        <dbReference type="ARBA" id="ARBA00022989"/>
    </source>
</evidence>
<dbReference type="Pfam" id="PF02096">
    <property type="entry name" value="60KD_IMP"/>
    <property type="match status" value="1"/>
</dbReference>
<evidence type="ECO:0000256" key="4">
    <source>
        <dbReference type="ARBA" id="ARBA00022792"/>
    </source>
</evidence>
<keyword evidence="5" id="KW-0809">Transit peptide</keyword>
<dbReference type="EMBL" id="GL436756">
    <property type="protein sequence ID" value="EFN71509.1"/>
    <property type="molecule type" value="Genomic_DNA"/>
</dbReference>
<keyword evidence="3 9" id="KW-0812">Transmembrane</keyword>
<reference evidence="12 13" key="1">
    <citation type="journal article" date="2010" name="Science">
        <title>Genomic comparison of the ants Camponotus floridanus and Harpegnathos saltator.</title>
        <authorList>
            <person name="Bonasio R."/>
            <person name="Zhang G."/>
            <person name="Ye C."/>
            <person name="Mutti N.S."/>
            <person name="Fang X."/>
            <person name="Qin N."/>
            <person name="Donahue G."/>
            <person name="Yang P."/>
            <person name="Li Q."/>
            <person name="Li C."/>
            <person name="Zhang P."/>
            <person name="Huang Z."/>
            <person name="Berger S.L."/>
            <person name="Reinberg D."/>
            <person name="Wang J."/>
            <person name="Liebig J."/>
        </authorList>
    </citation>
    <scope>NUCLEOTIDE SEQUENCE [LARGE SCALE GENOMIC DNA]</scope>
    <source>
        <strain evidence="13">C129</strain>
    </source>
</reference>
<keyword evidence="8 10" id="KW-0472">Membrane</keyword>
<dbReference type="InParanoid" id="E2A4W7"/>
<accession>E2A4W7</accession>
<name>E2A4W7_CAMFO</name>
<evidence type="ECO:0000256" key="10">
    <source>
        <dbReference type="SAM" id="Phobius"/>
    </source>
</evidence>
<dbReference type="InterPro" id="IPR001708">
    <property type="entry name" value="YidC/ALB3/OXA1/COX18"/>
</dbReference>
<evidence type="ECO:0000256" key="2">
    <source>
        <dbReference type="ARBA" id="ARBA00009877"/>
    </source>
</evidence>
<keyword evidence="7" id="KW-0496">Mitochondrion</keyword>
<dbReference type="STRING" id="104421.E2A4W7"/>